<evidence type="ECO:0000256" key="4">
    <source>
        <dbReference type="PROSITE-ProRule" id="PRU00176"/>
    </source>
</evidence>
<proteinExistence type="predicted"/>
<keyword evidence="2" id="KW-0747">Spliceosome</keyword>
<dbReference type="InterPro" id="IPR000504">
    <property type="entry name" value="RRM_dom"/>
</dbReference>
<sequence length="184" mass="21837">MHWKGLWALFNFHGIVLDTFILVKRSKEGKRFGFVRFVKLEDAQRAIARLDGFTMLGKRIEVKMAKFSGSRKVWKKYMQMKPLTIDKSVSRGRGGETVTLCNLNSMNERISRMGLGEIKIKRSQGRYFLIEVPDDELIETSRQRDWPYLKEFFINVEQWSEKFQVPERAVWIEVARIPLHCWNY</sequence>
<dbReference type="CDD" id="cd00590">
    <property type="entry name" value="RRM_SF"/>
    <property type="match status" value="1"/>
</dbReference>
<dbReference type="Gene3D" id="3.30.70.330">
    <property type="match status" value="1"/>
</dbReference>
<keyword evidence="5" id="KW-0732">Signal</keyword>
<dbReference type="InterPro" id="IPR012677">
    <property type="entry name" value="Nucleotide-bd_a/b_plait_sf"/>
</dbReference>
<dbReference type="InterPro" id="IPR050907">
    <property type="entry name" value="SRSF"/>
</dbReference>
<dbReference type="GO" id="GO:0003723">
    <property type="term" value="F:RNA binding"/>
    <property type="evidence" value="ECO:0007669"/>
    <property type="project" value="UniProtKB-UniRule"/>
</dbReference>
<dbReference type="InterPro" id="IPR035979">
    <property type="entry name" value="RBD_domain_sf"/>
</dbReference>
<dbReference type="GO" id="GO:0006397">
    <property type="term" value="P:mRNA processing"/>
    <property type="evidence" value="ECO:0007669"/>
    <property type="project" value="UniProtKB-KW"/>
</dbReference>
<feature type="signal peptide" evidence="5">
    <location>
        <begin position="1"/>
        <end position="17"/>
    </location>
</feature>
<reference evidence="7 8" key="1">
    <citation type="journal article" date="2021" name="bioRxiv">
        <title>The Gossypium anomalum genome as a resource for cotton improvement and evolutionary analysis of hybrid incompatibility.</title>
        <authorList>
            <person name="Grover C.E."/>
            <person name="Yuan D."/>
            <person name="Arick M.A."/>
            <person name="Miller E.R."/>
            <person name="Hu G."/>
            <person name="Peterson D.G."/>
            <person name="Wendel J.F."/>
            <person name="Udall J.A."/>
        </authorList>
    </citation>
    <scope>NUCLEOTIDE SEQUENCE [LARGE SCALE GENOMIC DNA]</scope>
    <source>
        <strain evidence="7">JFW-Udall</strain>
        <tissue evidence="7">Leaf</tissue>
    </source>
</reference>
<keyword evidence="3" id="KW-0508">mRNA splicing</keyword>
<dbReference type="SUPFAM" id="SSF54928">
    <property type="entry name" value="RNA-binding domain, RBD"/>
    <property type="match status" value="1"/>
</dbReference>
<evidence type="ECO:0000256" key="3">
    <source>
        <dbReference type="ARBA" id="ARBA00023187"/>
    </source>
</evidence>
<dbReference type="Proteomes" id="UP000701853">
    <property type="component" value="Chromosome 8"/>
</dbReference>
<evidence type="ECO:0000256" key="1">
    <source>
        <dbReference type="ARBA" id="ARBA00022664"/>
    </source>
</evidence>
<dbReference type="AlphaFoldDB" id="A0A8J5YW84"/>
<dbReference type="PROSITE" id="PS50102">
    <property type="entry name" value="RRM"/>
    <property type="match status" value="1"/>
</dbReference>
<dbReference type="PANTHER" id="PTHR23147">
    <property type="entry name" value="SERINE/ARGININE RICH SPLICING FACTOR"/>
    <property type="match status" value="1"/>
</dbReference>
<name>A0A8J5YW84_9ROSI</name>
<keyword evidence="8" id="KW-1185">Reference proteome</keyword>
<evidence type="ECO:0000256" key="5">
    <source>
        <dbReference type="SAM" id="SignalP"/>
    </source>
</evidence>
<keyword evidence="4" id="KW-0694">RNA-binding</keyword>
<gene>
    <name evidence="7" type="ORF">CXB51_019533</name>
</gene>
<accession>A0A8J5YW84</accession>
<organism evidence="7 8">
    <name type="scientific">Gossypium anomalum</name>
    <dbReference type="NCBI Taxonomy" id="47600"/>
    <lineage>
        <taxon>Eukaryota</taxon>
        <taxon>Viridiplantae</taxon>
        <taxon>Streptophyta</taxon>
        <taxon>Embryophyta</taxon>
        <taxon>Tracheophyta</taxon>
        <taxon>Spermatophyta</taxon>
        <taxon>Magnoliopsida</taxon>
        <taxon>eudicotyledons</taxon>
        <taxon>Gunneridae</taxon>
        <taxon>Pentapetalae</taxon>
        <taxon>rosids</taxon>
        <taxon>malvids</taxon>
        <taxon>Malvales</taxon>
        <taxon>Malvaceae</taxon>
        <taxon>Malvoideae</taxon>
        <taxon>Gossypium</taxon>
    </lineage>
</organism>
<evidence type="ECO:0000313" key="8">
    <source>
        <dbReference type="Proteomes" id="UP000701853"/>
    </source>
</evidence>
<dbReference type="GO" id="GO:0005681">
    <property type="term" value="C:spliceosomal complex"/>
    <property type="evidence" value="ECO:0007669"/>
    <property type="project" value="UniProtKB-KW"/>
</dbReference>
<feature type="domain" description="RRM" evidence="6">
    <location>
        <begin position="1"/>
        <end position="67"/>
    </location>
</feature>
<dbReference type="OrthoDB" id="1749483at2759"/>
<dbReference type="Pfam" id="PF00076">
    <property type="entry name" value="RRM_1"/>
    <property type="match status" value="1"/>
</dbReference>
<protein>
    <recommendedName>
        <fullName evidence="6">RRM domain-containing protein</fullName>
    </recommendedName>
</protein>
<evidence type="ECO:0000313" key="7">
    <source>
        <dbReference type="EMBL" id="KAG8486136.1"/>
    </source>
</evidence>
<keyword evidence="1" id="KW-0507">mRNA processing</keyword>
<evidence type="ECO:0000256" key="2">
    <source>
        <dbReference type="ARBA" id="ARBA00022728"/>
    </source>
</evidence>
<comment type="caution">
    <text evidence="7">The sequence shown here is derived from an EMBL/GenBank/DDBJ whole genome shotgun (WGS) entry which is preliminary data.</text>
</comment>
<dbReference type="EMBL" id="JAHUZN010000008">
    <property type="protein sequence ID" value="KAG8486136.1"/>
    <property type="molecule type" value="Genomic_DNA"/>
</dbReference>
<evidence type="ECO:0000259" key="6">
    <source>
        <dbReference type="PROSITE" id="PS50102"/>
    </source>
</evidence>
<dbReference type="GO" id="GO:0008380">
    <property type="term" value="P:RNA splicing"/>
    <property type="evidence" value="ECO:0007669"/>
    <property type="project" value="UniProtKB-KW"/>
</dbReference>
<feature type="chain" id="PRO_5035278968" description="RRM domain-containing protein" evidence="5">
    <location>
        <begin position="18"/>
        <end position="184"/>
    </location>
</feature>